<dbReference type="Proteomes" id="UP001140094">
    <property type="component" value="Unassembled WGS sequence"/>
</dbReference>
<evidence type="ECO:0000313" key="1">
    <source>
        <dbReference type="EMBL" id="KAJ2808005.1"/>
    </source>
</evidence>
<evidence type="ECO:0008006" key="3">
    <source>
        <dbReference type="Google" id="ProtNLM"/>
    </source>
</evidence>
<accession>A0A9W8I6L3</accession>
<protein>
    <recommendedName>
        <fullName evidence="3">Retrotransposon Copia-like N-terminal domain-containing protein</fullName>
    </recommendedName>
</protein>
<dbReference type="EMBL" id="JANBUO010000072">
    <property type="protein sequence ID" value="KAJ2808005.1"/>
    <property type="molecule type" value="Genomic_DNA"/>
</dbReference>
<evidence type="ECO:0000313" key="2">
    <source>
        <dbReference type="Proteomes" id="UP001140094"/>
    </source>
</evidence>
<keyword evidence="2" id="KW-1185">Reference proteome</keyword>
<dbReference type="AlphaFoldDB" id="A0A9W8I6L3"/>
<reference evidence="1" key="1">
    <citation type="submission" date="2022-07" db="EMBL/GenBank/DDBJ databases">
        <title>Phylogenomic reconstructions and comparative analyses of Kickxellomycotina fungi.</title>
        <authorList>
            <person name="Reynolds N.K."/>
            <person name="Stajich J.E."/>
            <person name="Barry K."/>
            <person name="Grigoriev I.V."/>
            <person name="Crous P."/>
            <person name="Smith M.E."/>
        </authorList>
    </citation>
    <scope>NUCLEOTIDE SEQUENCE</scope>
    <source>
        <strain evidence="1">NRRL 1565</strain>
    </source>
</reference>
<name>A0A9W8I6L3_9FUNG</name>
<proteinExistence type="predicted"/>
<gene>
    <name evidence="1" type="ORF">H4R20_001051</name>
</gene>
<dbReference type="Pfam" id="PF14223">
    <property type="entry name" value="Retrotran_gag_2"/>
    <property type="match status" value="1"/>
</dbReference>
<feature type="non-terminal residue" evidence="1">
    <location>
        <position position="239"/>
    </location>
</feature>
<comment type="caution">
    <text evidence="1">The sequence shown here is derived from an EMBL/GenBank/DDBJ whole genome shotgun (WGS) entry which is preliminary data.</text>
</comment>
<sequence>MAEIRINPILPEKSQLTSANYDVWARSMKTIIHHMGYKDVVYLGIDENIVSRSAEKSEEAADILVQNLSEELHPRFVKELDAKSIWDTLEKMYADTNAFEITSILCEMLSLKMTSFDDYIIKQNALEVKLAALNMSLVEASRYVTLMNSPVRYNSAVQAVLGSTTCLERLDKYRGQFQLAEGRLEEPTPKVALATPSGCIICDMHNHTTEDCYHLKQLKSKKKGKKPITKQPETFYMEE</sequence>
<organism evidence="1 2">
    <name type="scientific">Coemansia guatemalensis</name>
    <dbReference type="NCBI Taxonomy" id="2761395"/>
    <lineage>
        <taxon>Eukaryota</taxon>
        <taxon>Fungi</taxon>
        <taxon>Fungi incertae sedis</taxon>
        <taxon>Zoopagomycota</taxon>
        <taxon>Kickxellomycotina</taxon>
        <taxon>Kickxellomycetes</taxon>
        <taxon>Kickxellales</taxon>
        <taxon>Kickxellaceae</taxon>
        <taxon>Coemansia</taxon>
    </lineage>
</organism>